<keyword evidence="4 7" id="KW-0456">Lyase</keyword>
<dbReference type="PANTHER" id="PTHR45229:SF3">
    <property type="entry name" value="BIODEGRADATIVE ARGININE DECARBOXYLASE"/>
    <property type="match status" value="1"/>
</dbReference>
<dbReference type="InterPro" id="IPR015424">
    <property type="entry name" value="PyrdxlP-dep_Trfase"/>
</dbReference>
<feature type="domain" description="Orn/Lys/Arg decarboxylases family 1 pyridoxal-P attachment site" evidence="6">
    <location>
        <begin position="391"/>
        <end position="405"/>
    </location>
</feature>
<dbReference type="InterPro" id="IPR008286">
    <property type="entry name" value="Prn/Lys/Arg_de-COase_C"/>
</dbReference>
<dbReference type="Gene3D" id="3.90.1150.10">
    <property type="entry name" value="Aspartate Aminotransferase, domain 1"/>
    <property type="match status" value="1"/>
</dbReference>
<accession>A0A4P6G3S6</accession>
<dbReference type="PIRSF" id="PIRSF009393">
    <property type="entry name" value="Orn_decarb"/>
    <property type="match status" value="1"/>
</dbReference>
<dbReference type="AlphaFoldDB" id="A0A4P6G3S6"/>
<organism evidence="7 8">
    <name type="scientific">Pseudomonas arsenicoxydans</name>
    <dbReference type="NCBI Taxonomy" id="702115"/>
    <lineage>
        <taxon>Bacteria</taxon>
        <taxon>Pseudomonadati</taxon>
        <taxon>Pseudomonadota</taxon>
        <taxon>Gammaproteobacteria</taxon>
        <taxon>Pseudomonadales</taxon>
        <taxon>Pseudomonadaceae</taxon>
        <taxon>Pseudomonas</taxon>
    </lineage>
</organism>
<reference evidence="7 8" key="1">
    <citation type="submission" date="2017-11" db="EMBL/GenBank/DDBJ databases">
        <title>Genome sequence of Pseudomonas arsenicoxydans ACM1.</title>
        <authorList>
            <person name="Nascimento F.X."/>
        </authorList>
    </citation>
    <scope>NUCLEOTIDE SEQUENCE [LARGE SCALE GENOMIC DNA]</scope>
    <source>
        <strain evidence="7 8">ACM1</strain>
    </source>
</reference>
<dbReference type="InterPro" id="IPR011193">
    <property type="entry name" value="Orn/lys/arg_de-COase"/>
</dbReference>
<evidence type="ECO:0000256" key="1">
    <source>
        <dbReference type="ARBA" id="ARBA00010671"/>
    </source>
</evidence>
<dbReference type="GO" id="GO:0008792">
    <property type="term" value="F:arginine decarboxylase activity"/>
    <property type="evidence" value="ECO:0007669"/>
    <property type="project" value="UniProtKB-EC"/>
</dbReference>
<sequence>MPLEQQRRLGMKALLIHEELSTKTAAGRAVRELAEVLEGRQVEVILAQSALDAIAIIHSDPMVQCVLLDWDLSLDDSHEIAMSVLDAVRERSEAVPIFLLADRSSAATIALDALQKSDDFIWLLEDTSVFIGGRIIAAIQRYRDEVLPPMFGALVRFSQVYEYSWHTPGHTGGTAFLKSTVGRAFFDFFGENLFRSDLSISVGELGSLLDHSGPIGASEVYAARVFGAHRTYHVTNGSSTSNRVILMASVTRGQVALCDRNCHKSVEHAMTMSGAIPTYLVPLRNHYGLIGPIPPQHMTVEAIRESIANNPLVIDGTDPTPMHAIITNSTYDGLCYNVSRVEELLGASVDRLHFDEAWFGYARFNPIYRERFAMHGEPGDHGSDRPTVFATQSTHKLLAALSQASMIHVRDGRRPIDHARFNESFMMHASTSPNYAIIASNDVSAAMMDGPGGKALTGDAIREAIAFRRMLARLNGEFQSRGEWFFNVWQPGTVTLPETGQTIPFHIADEALLASDPACWVLKPNAAWHGFGDIEDGYCLLDPIKVSITTPGILLGRGMGEQGIPAQVVTAYLDRQGIVVEKTTDFTILVLFSIGVTKGKWGTLVNALLDFKRDYDANAPLDRVLPGLLAAHPQRYQSMGLRDLCKTMFVAMVELGTTETMSQAFSMLPVPDLSPVMAYEQLVRGNVEIVSLDNMAGRTVATAVVPYPPGIPLLMPGENAGAADGVVLGYLKALESFDRHFPGFTHDTHGVEVEEGRYLVRCITTQVQAPALGAQAFHRDKTGE</sequence>
<gene>
    <name evidence="7" type="ORF">CUN61_19960</name>
</gene>
<dbReference type="EC" id="4.1.1.19" evidence="7"/>
<dbReference type="Pfam" id="PF03709">
    <property type="entry name" value="OKR_DC_1_N"/>
    <property type="match status" value="1"/>
</dbReference>
<keyword evidence="3 5" id="KW-0663">Pyridoxal phosphate</keyword>
<dbReference type="Gene3D" id="3.90.100.10">
    <property type="entry name" value="Orn/Lys/Arg decarboxylase, C-terminal domain"/>
    <property type="match status" value="1"/>
</dbReference>
<dbReference type="Pfam" id="PF03711">
    <property type="entry name" value="OKR_DC_1_C"/>
    <property type="match status" value="1"/>
</dbReference>
<dbReference type="SUPFAM" id="SSF53383">
    <property type="entry name" value="PLP-dependent transferases"/>
    <property type="match status" value="1"/>
</dbReference>
<evidence type="ECO:0000256" key="5">
    <source>
        <dbReference type="PIRSR" id="PIRSR009393-1"/>
    </source>
</evidence>
<dbReference type="CDD" id="cd00615">
    <property type="entry name" value="Orn_deC_like"/>
    <property type="match status" value="1"/>
</dbReference>
<evidence type="ECO:0000256" key="3">
    <source>
        <dbReference type="ARBA" id="ARBA00022898"/>
    </source>
</evidence>
<evidence type="ECO:0000256" key="2">
    <source>
        <dbReference type="ARBA" id="ARBA00022793"/>
    </source>
</evidence>
<dbReference type="GO" id="GO:0005829">
    <property type="term" value="C:cytosol"/>
    <property type="evidence" value="ECO:0007669"/>
    <property type="project" value="TreeGrafter"/>
</dbReference>
<dbReference type="Pfam" id="PF01276">
    <property type="entry name" value="OKR_DC_1"/>
    <property type="match status" value="1"/>
</dbReference>
<dbReference type="InterPro" id="IPR036633">
    <property type="entry name" value="Prn/Lys/Arg_de-COase_C_sf"/>
</dbReference>
<evidence type="ECO:0000313" key="8">
    <source>
        <dbReference type="Proteomes" id="UP000291121"/>
    </source>
</evidence>
<keyword evidence="2" id="KW-0210">Decarboxylase</keyword>
<evidence type="ECO:0000256" key="4">
    <source>
        <dbReference type="ARBA" id="ARBA00023239"/>
    </source>
</evidence>
<name>A0A4P6G3S6_9PSED</name>
<dbReference type="GO" id="GO:0030170">
    <property type="term" value="F:pyridoxal phosphate binding"/>
    <property type="evidence" value="ECO:0007669"/>
    <property type="project" value="TreeGrafter"/>
</dbReference>
<dbReference type="InterPro" id="IPR015421">
    <property type="entry name" value="PyrdxlP-dep_Trfase_major"/>
</dbReference>
<dbReference type="RefSeq" id="WP_208668204.1">
    <property type="nucleotide sequence ID" value="NZ_CP024767.1"/>
</dbReference>
<dbReference type="InterPro" id="IPR015422">
    <property type="entry name" value="PyrdxlP-dep_Trfase_small"/>
</dbReference>
<evidence type="ECO:0000313" key="7">
    <source>
        <dbReference type="EMBL" id="QAY86115.1"/>
    </source>
</evidence>
<dbReference type="PANTHER" id="PTHR45229">
    <property type="entry name" value="CONSTITUTIVE ORNITHINE DECARBOXYLASE"/>
    <property type="match status" value="1"/>
</dbReference>
<dbReference type="InterPro" id="IPR000310">
    <property type="entry name" value="Orn/Lys/Arg_deCO2ase_major_dom"/>
</dbReference>
<feature type="modified residue" description="N6-(pyridoxal phosphate)lysine" evidence="5">
    <location>
        <position position="396"/>
    </location>
</feature>
<dbReference type="Gene3D" id="3.40.640.10">
    <property type="entry name" value="Type I PLP-dependent aspartate aminotransferase-like (Major domain)"/>
    <property type="match status" value="1"/>
</dbReference>
<dbReference type="GO" id="GO:0006527">
    <property type="term" value="P:L-arginine catabolic process"/>
    <property type="evidence" value="ECO:0007669"/>
    <property type="project" value="TreeGrafter"/>
</dbReference>
<comment type="similarity">
    <text evidence="1">Belongs to the Orn/Lys/Arg decarboxylase class-I family.</text>
</comment>
<dbReference type="FunFam" id="3.40.640.10:FF:000008">
    <property type="entry name" value="Lysine decarboxylase, inducible"/>
    <property type="match status" value="1"/>
</dbReference>
<protein>
    <submittedName>
        <fullName evidence="7">Arginine decarboxylase</fullName>
        <ecNumber evidence="7">4.1.1.19</ecNumber>
    </submittedName>
</protein>
<evidence type="ECO:0000259" key="6">
    <source>
        <dbReference type="PROSITE" id="PS00703"/>
    </source>
</evidence>
<proteinExistence type="inferred from homology"/>
<keyword evidence="8" id="KW-1185">Reference proteome</keyword>
<dbReference type="Gene3D" id="3.40.50.2300">
    <property type="match status" value="1"/>
</dbReference>
<dbReference type="PROSITE" id="PS00703">
    <property type="entry name" value="OKR_DC_1"/>
    <property type="match status" value="1"/>
</dbReference>
<dbReference type="Proteomes" id="UP000291121">
    <property type="component" value="Chromosome"/>
</dbReference>
<dbReference type="SUPFAM" id="SSF55904">
    <property type="entry name" value="Ornithine decarboxylase C-terminal domain"/>
    <property type="match status" value="1"/>
</dbReference>
<dbReference type="EMBL" id="CP024767">
    <property type="protein sequence ID" value="QAY86115.1"/>
    <property type="molecule type" value="Genomic_DNA"/>
</dbReference>
<dbReference type="InterPro" id="IPR005308">
    <property type="entry name" value="OKR_de-COase_N"/>
</dbReference>